<evidence type="ECO:0000256" key="1">
    <source>
        <dbReference type="SAM" id="MobiDB-lite"/>
    </source>
</evidence>
<dbReference type="PANTHER" id="PTHR39142:SF1">
    <property type="entry name" value="AEL197CP"/>
    <property type="match status" value="1"/>
</dbReference>
<keyword evidence="3" id="KW-1185">Reference proteome</keyword>
<dbReference type="EMBL" id="JAFEKC020000009">
    <property type="protein sequence ID" value="KAK0512789.1"/>
    <property type="molecule type" value="Genomic_DNA"/>
</dbReference>
<dbReference type="InterPro" id="IPR024338">
    <property type="entry name" value="MID1/Yam8"/>
</dbReference>
<dbReference type="Pfam" id="PF12929">
    <property type="entry name" value="Mid1"/>
    <property type="match status" value="1"/>
</dbReference>
<evidence type="ECO:0000313" key="2">
    <source>
        <dbReference type="EMBL" id="KAK0512789.1"/>
    </source>
</evidence>
<dbReference type="GO" id="GO:0098703">
    <property type="term" value="P:calcium ion import across plasma membrane"/>
    <property type="evidence" value="ECO:0007669"/>
    <property type="project" value="InterPro"/>
</dbReference>
<accession>A0AA39V5N9</accession>
<dbReference type="AlphaFoldDB" id="A0AA39V5N9"/>
<dbReference type="PANTHER" id="PTHR39142">
    <property type="entry name" value="MID1P"/>
    <property type="match status" value="1"/>
</dbReference>
<comment type="caution">
    <text evidence="2">The sequence shown here is derived from an EMBL/GenBank/DDBJ whole genome shotgun (WGS) entry which is preliminary data.</text>
</comment>
<organism evidence="2 3">
    <name type="scientific">Cladonia borealis</name>
    <dbReference type="NCBI Taxonomy" id="184061"/>
    <lineage>
        <taxon>Eukaryota</taxon>
        <taxon>Fungi</taxon>
        <taxon>Dikarya</taxon>
        <taxon>Ascomycota</taxon>
        <taxon>Pezizomycotina</taxon>
        <taxon>Lecanoromycetes</taxon>
        <taxon>OSLEUM clade</taxon>
        <taxon>Lecanoromycetidae</taxon>
        <taxon>Lecanorales</taxon>
        <taxon>Lecanorineae</taxon>
        <taxon>Cladoniaceae</taxon>
        <taxon>Cladonia</taxon>
    </lineage>
</organism>
<protein>
    <submittedName>
        <fullName evidence="2">Uncharacterized protein</fullName>
    </submittedName>
</protein>
<feature type="region of interest" description="Disordered" evidence="1">
    <location>
        <begin position="114"/>
        <end position="144"/>
    </location>
</feature>
<dbReference type="Proteomes" id="UP001166286">
    <property type="component" value="Unassembled WGS sequence"/>
</dbReference>
<proteinExistence type="predicted"/>
<feature type="compositionally biased region" description="Polar residues" evidence="1">
    <location>
        <begin position="124"/>
        <end position="144"/>
    </location>
</feature>
<dbReference type="GO" id="GO:0005262">
    <property type="term" value="F:calcium channel activity"/>
    <property type="evidence" value="ECO:0007669"/>
    <property type="project" value="InterPro"/>
</dbReference>
<evidence type="ECO:0000313" key="3">
    <source>
        <dbReference type="Proteomes" id="UP001166286"/>
    </source>
</evidence>
<reference evidence="2" key="1">
    <citation type="submission" date="2023-03" db="EMBL/GenBank/DDBJ databases">
        <title>Complete genome of Cladonia borealis.</title>
        <authorList>
            <person name="Park H."/>
        </authorList>
    </citation>
    <scope>NUCLEOTIDE SEQUENCE</scope>
    <source>
        <strain evidence="2">ANT050790</strain>
    </source>
</reference>
<name>A0AA39V5N9_9LECA</name>
<sequence length="621" mass="67342">MRPLGLVCPRLQTCVFSSVPLILTYVFPILVQFHQVDATHEDLITHEDHNHHRLFKFTEEVEYGNDGGTYEPDFIGADRSIIGRSPTDDQALVNNVPGQLNIEQGDGQFWSFSSQALAGPKSPPTTGLPSAFPDQTNHSANASSDGTTLYISLNTCLQPSPQSSNTNGSPDQLKLYVSTSSDNQQPDSDDNDYAVPVDGGFAWLNISSVKSDVYIGVIAPEVQGFTGVYNYELTASIDGFYASYYDAPELYFVDSDATSALLYTSNTTNENSSSSVYKAWMNRKPPPFTLFVQNQNNPSLLGLQRSYCALKNLAQVSMPDVDTTMTSLNNGQPQQQFHAKALNANSSYYAILAVDGNSTDSGSGVVGGGGIVWDTVDNITTKQDGNCVLLFNLPFCSSVAYAAPGNPSSNNASISNPTSLGLIYDDYAQLAWTNFSYSLQQVACNTTSSAQYSLARNCTDCANAYKEWLCAVVIPRCEDFSNPAPYLQPRAIGYPFINETYGKTFDDDPTLSSENQSKVHFNSSRNPMIDSYIKPGPYKEVLPCEDICYELVRSCPSFMSFACPLAGHGLNYSYGKPTNLSSNPPTCNSAKTGISGAAVSKLLGPLAFFMVFCSTLAVMAI</sequence>
<gene>
    <name evidence="2" type="ORF">JMJ35_004806</name>
</gene>